<keyword evidence="4 12" id="KW-0548">Nucleotidyltransferase</keyword>
<dbReference type="InterPro" id="IPR019475">
    <property type="entry name" value="DNA_primase_DnaB-bd"/>
</dbReference>
<dbReference type="EC" id="2.7.7.101" evidence="12"/>
<comment type="similarity">
    <text evidence="12 13">Belongs to the DnaG primase family.</text>
</comment>
<dbReference type="Gene3D" id="3.90.980.10">
    <property type="entry name" value="DNA primase, catalytic core, N-terminal domain"/>
    <property type="match status" value="1"/>
</dbReference>
<dbReference type="SUPFAM" id="SSF56731">
    <property type="entry name" value="DNA primase core"/>
    <property type="match status" value="1"/>
</dbReference>
<keyword evidence="3 12" id="KW-0808">Transferase</keyword>
<dbReference type="InterPro" id="IPR002694">
    <property type="entry name" value="Znf_CHC2"/>
</dbReference>
<comment type="cofactor">
    <cofactor evidence="12 13">
        <name>Zn(2+)</name>
        <dbReference type="ChEBI" id="CHEBI:29105"/>
    </cofactor>
    <text evidence="12 13">Binds 1 zinc ion per monomer.</text>
</comment>
<keyword evidence="6 12" id="KW-0479">Metal-binding</keyword>
<comment type="subunit">
    <text evidence="12">Monomer. Interacts with DnaB.</text>
</comment>
<sequence>MRLLTCRQKRAALGARITDETIETLRNVADIVQVVSDRVTLKRTGRRLSGLCPFHTEKSPSFSVDPERQMYHCFGCGAGGDVFSFVMQSEGLSFPDAVKNLAERFGIPLSSGGDNDTYTGERQAVLDVNRLAQSAFRHGLMKSSLGNAAREYLKERGIADSFAEFFELGFIPDGWSYLRDYLAKKGVGSDLMEKAGLVVRSQQNRAYDRFRNRIMFPIQDIQGRIIGFGGRVLGDGNPKYMNSPETIVYHKARSLYGLYQARHEIRKKRTVYVVEGYFDVISLHQHGIPETVAGLGTALTREQVQLLRGYADCLVLVFDGDAAGLKAAERAAPVILSQAVDARVLLLPTGEDPDTFVRRYGRDVFLEEGAKSEPLFSFLVHSSLRRWGRDPAGRMRSLDFLLPILDNVADPVVRDLYLRELADGLDMEERAVRERLGKTGLPRAVSGGAPDRLAVVSEHLPMEEALVSLMLSVPEARERLAALHPLDFFSDPVLKRMASCLLDSKDDDYGLADAEMLRDTEVQKCLARIRFQSSAWTLDNADTLISQFQRLQQQAHRGSGLMNRIKAAEAGRDQTRLMALLEQKQQQAREAAKLGLTRVVTPRRHTQ</sequence>
<protein>
    <recommendedName>
        <fullName evidence="12 13">DNA primase</fullName>
        <ecNumber evidence="12">2.7.7.101</ecNumber>
    </recommendedName>
</protein>
<dbReference type="Pfam" id="PF13155">
    <property type="entry name" value="Toprim_2"/>
    <property type="match status" value="1"/>
</dbReference>
<reference evidence="15 16" key="1">
    <citation type="submission" date="2022-11" db="EMBL/GenBank/DDBJ databases">
        <title>Desulfobotulus tamanensis H1 sp. nov. - anaerobic, alkaliphilic, sulphate reducing bacterium isolated from terrestrial mud volcano.</title>
        <authorList>
            <person name="Frolova A."/>
            <person name="Merkel A.Y."/>
            <person name="Slobodkin A.I."/>
        </authorList>
    </citation>
    <scope>NUCLEOTIDE SEQUENCE [LARGE SCALE GENOMIC DNA]</scope>
    <source>
        <strain evidence="15 16">H1</strain>
    </source>
</reference>
<dbReference type="SMART" id="SM00400">
    <property type="entry name" value="ZnF_CHCC"/>
    <property type="match status" value="1"/>
</dbReference>
<evidence type="ECO:0000256" key="8">
    <source>
        <dbReference type="ARBA" id="ARBA00022833"/>
    </source>
</evidence>
<evidence type="ECO:0000256" key="11">
    <source>
        <dbReference type="ARBA" id="ARBA00023163"/>
    </source>
</evidence>
<comment type="caution">
    <text evidence="15">The sequence shown here is derived from an EMBL/GenBank/DDBJ whole genome shotgun (WGS) entry which is preliminary data.</text>
</comment>
<dbReference type="Pfam" id="PF08275">
    <property type="entry name" value="DNAG_N"/>
    <property type="match status" value="1"/>
</dbReference>
<evidence type="ECO:0000256" key="7">
    <source>
        <dbReference type="ARBA" id="ARBA00022771"/>
    </source>
</evidence>
<dbReference type="Gene3D" id="3.40.1360.10">
    <property type="match status" value="1"/>
</dbReference>
<evidence type="ECO:0000256" key="2">
    <source>
        <dbReference type="ARBA" id="ARBA00022515"/>
    </source>
</evidence>
<evidence type="ECO:0000256" key="10">
    <source>
        <dbReference type="ARBA" id="ARBA00023125"/>
    </source>
</evidence>
<dbReference type="PROSITE" id="PS50880">
    <property type="entry name" value="TOPRIM"/>
    <property type="match status" value="1"/>
</dbReference>
<evidence type="ECO:0000256" key="12">
    <source>
        <dbReference type="HAMAP-Rule" id="MF_00974"/>
    </source>
</evidence>
<comment type="function">
    <text evidence="12 13">RNA polymerase that catalyzes the synthesis of short RNA molecules used as primers for DNA polymerase during DNA replication.</text>
</comment>
<dbReference type="InterPro" id="IPR034151">
    <property type="entry name" value="TOPRIM_DnaG_bac"/>
</dbReference>
<dbReference type="PANTHER" id="PTHR30313:SF2">
    <property type="entry name" value="DNA PRIMASE"/>
    <property type="match status" value="1"/>
</dbReference>
<name>A0ABT3NB86_9BACT</name>
<dbReference type="EMBL" id="JAPFPW010000014">
    <property type="protein sequence ID" value="MCW7754722.1"/>
    <property type="molecule type" value="Genomic_DNA"/>
</dbReference>
<dbReference type="NCBIfam" id="TIGR01391">
    <property type="entry name" value="dnaG"/>
    <property type="match status" value="1"/>
</dbReference>
<evidence type="ECO:0000313" key="16">
    <source>
        <dbReference type="Proteomes" id="UP001209681"/>
    </source>
</evidence>
<evidence type="ECO:0000256" key="1">
    <source>
        <dbReference type="ARBA" id="ARBA00022478"/>
    </source>
</evidence>
<dbReference type="PANTHER" id="PTHR30313">
    <property type="entry name" value="DNA PRIMASE"/>
    <property type="match status" value="1"/>
</dbReference>
<evidence type="ECO:0000256" key="6">
    <source>
        <dbReference type="ARBA" id="ARBA00022723"/>
    </source>
</evidence>
<dbReference type="CDD" id="cd03364">
    <property type="entry name" value="TOPRIM_DnaG_primases"/>
    <property type="match status" value="1"/>
</dbReference>
<evidence type="ECO:0000256" key="9">
    <source>
        <dbReference type="ARBA" id="ARBA00022842"/>
    </source>
</evidence>
<dbReference type="Gene3D" id="3.90.580.10">
    <property type="entry name" value="Zinc finger, CHC2-type domain"/>
    <property type="match status" value="1"/>
</dbReference>
<dbReference type="Proteomes" id="UP001209681">
    <property type="component" value="Unassembled WGS sequence"/>
</dbReference>
<keyword evidence="7 12" id="KW-0863">Zinc-finger</keyword>
<dbReference type="Pfam" id="PF10410">
    <property type="entry name" value="DnaB_bind"/>
    <property type="match status" value="1"/>
</dbReference>
<dbReference type="InterPro" id="IPR006295">
    <property type="entry name" value="DNA_primase_DnaG"/>
</dbReference>
<evidence type="ECO:0000256" key="5">
    <source>
        <dbReference type="ARBA" id="ARBA00022705"/>
    </source>
</evidence>
<dbReference type="InterPro" id="IPR030846">
    <property type="entry name" value="DnaG_bac"/>
</dbReference>
<gene>
    <name evidence="12 15" type="primary">dnaG</name>
    <name evidence="15" type="ORF">OOT00_12090</name>
</gene>
<proteinExistence type="inferred from homology"/>
<dbReference type="InterPro" id="IPR037068">
    <property type="entry name" value="DNA_primase_core_N_sf"/>
</dbReference>
<keyword evidence="10 12" id="KW-0238">DNA-binding</keyword>
<evidence type="ECO:0000256" key="13">
    <source>
        <dbReference type="PIRNR" id="PIRNR002811"/>
    </source>
</evidence>
<comment type="catalytic activity">
    <reaction evidence="12">
        <text>ssDNA + n NTP = ssDNA/pppN(pN)n-1 hybrid + (n-1) diphosphate.</text>
        <dbReference type="EC" id="2.7.7.101"/>
    </reaction>
</comment>
<dbReference type="PIRSF" id="PIRSF002811">
    <property type="entry name" value="DnaG"/>
    <property type="match status" value="1"/>
</dbReference>
<dbReference type="InterPro" id="IPR036977">
    <property type="entry name" value="DNA_primase_Znf_CHC2"/>
</dbReference>
<dbReference type="RefSeq" id="WP_265425636.1">
    <property type="nucleotide sequence ID" value="NZ_JAPFPW010000014.1"/>
</dbReference>
<keyword evidence="11 12" id="KW-0804">Transcription</keyword>
<evidence type="ECO:0000256" key="3">
    <source>
        <dbReference type="ARBA" id="ARBA00022679"/>
    </source>
</evidence>
<organism evidence="15 16">
    <name type="scientific">Desulfobotulus pelophilus</name>
    <dbReference type="NCBI Taxonomy" id="2823377"/>
    <lineage>
        <taxon>Bacteria</taxon>
        <taxon>Pseudomonadati</taxon>
        <taxon>Thermodesulfobacteriota</taxon>
        <taxon>Desulfobacteria</taxon>
        <taxon>Desulfobacterales</taxon>
        <taxon>Desulfobacteraceae</taxon>
        <taxon>Desulfobotulus</taxon>
    </lineage>
</organism>
<keyword evidence="16" id="KW-1185">Reference proteome</keyword>
<evidence type="ECO:0000313" key="15">
    <source>
        <dbReference type="EMBL" id="MCW7754722.1"/>
    </source>
</evidence>
<keyword evidence="9" id="KW-0460">Magnesium</keyword>
<keyword evidence="2 12" id="KW-0639">Primosome</keyword>
<evidence type="ECO:0000256" key="4">
    <source>
        <dbReference type="ARBA" id="ARBA00022695"/>
    </source>
</evidence>
<dbReference type="InterPro" id="IPR013264">
    <property type="entry name" value="DNAG_N"/>
</dbReference>
<dbReference type="SMART" id="SM00493">
    <property type="entry name" value="TOPRIM"/>
    <property type="match status" value="1"/>
</dbReference>
<dbReference type="HAMAP" id="MF_00974">
    <property type="entry name" value="DNA_primase_DnaG"/>
    <property type="match status" value="1"/>
</dbReference>
<keyword evidence="8 12" id="KW-0862">Zinc</keyword>
<dbReference type="SUPFAM" id="SSF57783">
    <property type="entry name" value="Zinc beta-ribbon"/>
    <property type="match status" value="1"/>
</dbReference>
<feature type="zinc finger region" description="CHC2-type" evidence="12">
    <location>
        <begin position="52"/>
        <end position="76"/>
    </location>
</feature>
<dbReference type="InterPro" id="IPR050219">
    <property type="entry name" value="DnaG_primase"/>
</dbReference>
<keyword evidence="1 12" id="KW-0240">DNA-directed RNA polymerase</keyword>
<evidence type="ECO:0000259" key="14">
    <source>
        <dbReference type="PROSITE" id="PS50880"/>
    </source>
</evidence>
<dbReference type="InterPro" id="IPR006171">
    <property type="entry name" value="TOPRIM_dom"/>
</dbReference>
<accession>A0ABT3NB86</accession>
<comment type="domain">
    <text evidence="12">Contains an N-terminal zinc-binding domain, a central core domain that contains the primase activity, and a C-terminal DnaB-binding domain.</text>
</comment>
<dbReference type="Pfam" id="PF01807">
    <property type="entry name" value="Zn_ribbon_DnaG"/>
    <property type="match status" value="1"/>
</dbReference>
<keyword evidence="5 12" id="KW-0235">DNA replication</keyword>
<feature type="domain" description="Toprim" evidence="14">
    <location>
        <begin position="269"/>
        <end position="350"/>
    </location>
</feature>